<sequence length="221" mass="23431">MHDGEGLGRKVGKLSQHLARGVGILQVAPEWAGLVVEQHLTESPDDVRRRRRLHVAVLVKQVGAEQRPAGLLEQQACVPAVRDVGGAQELERESSCLQTLPVCHRTRRSQRDDIVDADLLAHQAAGGDGVRSDGLPFPQGPALVGLEVAEADPSDAGRVQDGGDSVLDHGELDGCGYRGAAGRGARGWSRLTAAACAPPRDVPPHRRRPTPARGPLGPCPR</sequence>
<dbReference type="AlphaFoldDB" id="A0A160E7J4"/>
<evidence type="ECO:0000256" key="1">
    <source>
        <dbReference type="SAM" id="MobiDB-lite"/>
    </source>
</evidence>
<accession>A0A160E7J4</accession>
<feature type="region of interest" description="Disordered" evidence="1">
    <location>
        <begin position="196"/>
        <end position="221"/>
    </location>
</feature>
<name>A0A160E7J4_9HYPH</name>
<dbReference type="EMBL" id="KU753911">
    <property type="protein sequence ID" value="ANB41808.1"/>
    <property type="molecule type" value="Genomic_DNA"/>
</dbReference>
<proteinExistence type="predicted"/>
<evidence type="ECO:0000313" key="2">
    <source>
        <dbReference type="EMBL" id="ANB41808.1"/>
    </source>
</evidence>
<reference evidence="2" key="1">
    <citation type="submission" date="2016-02" db="EMBL/GenBank/DDBJ databases">
        <title>TccA, a novel amidase involved in the biodegradation of chlorinated aromatic antimicrobial triclocarban in Ochrobactrum sp. TCC-2.</title>
        <authorList>
            <person name="Yun H."/>
            <person name="Liang B."/>
            <person name="Wang A."/>
        </authorList>
    </citation>
    <scope>NUCLEOTIDE SEQUENCE</scope>
    <source>
        <strain evidence="2">TCC-2</strain>
    </source>
</reference>
<protein>
    <submittedName>
        <fullName evidence="2">Ribonuclease E</fullName>
    </submittedName>
</protein>
<organism evidence="2">
    <name type="scientific">Ochrobactrum sp. TCC-2</name>
    <dbReference type="NCBI Taxonomy" id="1841544"/>
    <lineage>
        <taxon>Bacteria</taxon>
        <taxon>Pseudomonadati</taxon>
        <taxon>Pseudomonadota</taxon>
        <taxon>Alphaproteobacteria</taxon>
        <taxon>Hyphomicrobiales</taxon>
        <taxon>Brucellaceae</taxon>
        <taxon>Brucella/Ochrobactrum group</taxon>
        <taxon>Ochrobactrum</taxon>
    </lineage>
</organism>